<feature type="domain" description="Schlafen AlbA-2" evidence="1">
    <location>
        <begin position="3"/>
        <end position="106"/>
    </location>
</feature>
<dbReference type="InterPro" id="IPR007421">
    <property type="entry name" value="Schlafen_AlbA_2_dom"/>
</dbReference>
<dbReference type="AlphaFoldDB" id="A0A6N7IXI6"/>
<dbReference type="Pfam" id="PF04326">
    <property type="entry name" value="SLFN_AlbA_2"/>
    <property type="match status" value="1"/>
</dbReference>
<dbReference type="PANTHER" id="PTHR30595:SF6">
    <property type="entry name" value="SCHLAFEN ALBA-2 DOMAIN-CONTAINING PROTEIN"/>
    <property type="match status" value="1"/>
</dbReference>
<protein>
    <submittedName>
        <fullName evidence="2">AAA family ATPase</fullName>
    </submittedName>
</protein>
<organism evidence="2 3">
    <name type="scientific">Candidatus Weimeria bifida</name>
    <dbReference type="NCBI Taxonomy" id="2599074"/>
    <lineage>
        <taxon>Bacteria</taxon>
        <taxon>Bacillati</taxon>
        <taxon>Bacillota</taxon>
        <taxon>Clostridia</taxon>
        <taxon>Lachnospirales</taxon>
        <taxon>Lachnospiraceae</taxon>
        <taxon>Candidatus Weimeria</taxon>
    </lineage>
</organism>
<keyword evidence="3" id="KW-1185">Reference proteome</keyword>
<evidence type="ECO:0000313" key="2">
    <source>
        <dbReference type="EMBL" id="MQN01044.1"/>
    </source>
</evidence>
<gene>
    <name evidence="2" type="ORF">FRC54_03545</name>
</gene>
<evidence type="ECO:0000313" key="3">
    <source>
        <dbReference type="Proteomes" id="UP000460257"/>
    </source>
</evidence>
<dbReference type="PANTHER" id="PTHR30595">
    <property type="entry name" value="GLPR-RELATED TRANSCRIPTIONAL REPRESSOR"/>
    <property type="match status" value="1"/>
</dbReference>
<dbReference type="SUPFAM" id="SSF46785">
    <property type="entry name" value="Winged helix' DNA-binding domain"/>
    <property type="match status" value="1"/>
</dbReference>
<sequence length="421" mass="48036">MKEQKNLEFKESVTNTFLKTVSAFANYGTGRIKFGIRDNGDIVGISDPEKTCLDIENRINDSINPVPQYTLSINEKNSVITLEVEEGLNKPYLYKSKAYRRNDTATIEVDRLDLTRLILEGQSSSFEELPSKMEDLHFTDLEKKLKSVLHLETFSKDTLKTLELLDNRDNINIAGELLADKNSFSGTDIVRFGDSISIMLDREIHEHESVLLQYDEAVNMYRKYYQYDEIKSITRETVSLIPEDAFREAVANALVHRAWDISSDIKIGMYPEKIEIISPGGLPKGVTEEEYLRGGISVLRNRILGNIFFRLNLIERFGTGIRRINEAYHDSEKKPVFDISENSIRISLPVVNTDNIPNTLTEDENKIYRLLKGYSMASSEIAERAAFGKTKTVKILKKLVEDGYVRSNGNGRGRKYSVDLY</sequence>
<dbReference type="InterPro" id="IPR011991">
    <property type="entry name" value="ArsR-like_HTH"/>
</dbReference>
<dbReference type="Pfam" id="PF13749">
    <property type="entry name" value="HATPase_c_4"/>
    <property type="match status" value="1"/>
</dbReference>
<evidence type="ECO:0000259" key="1">
    <source>
        <dbReference type="Pfam" id="PF04326"/>
    </source>
</evidence>
<dbReference type="EMBL" id="VOGC01000002">
    <property type="protein sequence ID" value="MQN01044.1"/>
    <property type="molecule type" value="Genomic_DNA"/>
</dbReference>
<reference evidence="2" key="1">
    <citation type="journal article" date="2020" name="Appl. Environ. Microbiol.">
        <title>Medium-Chain Fatty Acid Synthesis by 'Candidatus Weimeria bifida' gen. nov., sp. nov., and 'Candidatus Pseudoramibacter fermentans' sp. nov.</title>
        <authorList>
            <person name="Scarborough M.J."/>
            <person name="Myers K.S."/>
            <person name="Donohue T.J."/>
            <person name="Noguera D.R."/>
        </authorList>
    </citation>
    <scope>NUCLEOTIDE SEQUENCE</scope>
    <source>
        <strain evidence="2">LCO1.1</strain>
    </source>
</reference>
<accession>A0A6N7IXI6</accession>
<proteinExistence type="predicted"/>
<name>A0A6N7IXI6_9FIRM</name>
<dbReference type="InterPro" id="IPR038461">
    <property type="entry name" value="Schlafen_AlbA_2_dom_sf"/>
</dbReference>
<dbReference type="Gene3D" id="1.10.10.10">
    <property type="entry name" value="Winged helix-like DNA-binding domain superfamily/Winged helix DNA-binding domain"/>
    <property type="match status" value="1"/>
</dbReference>
<dbReference type="Gene3D" id="3.30.565.60">
    <property type="match status" value="1"/>
</dbReference>
<comment type="caution">
    <text evidence="2">The sequence shown here is derived from an EMBL/GenBank/DDBJ whole genome shotgun (WGS) entry which is preliminary data.</text>
</comment>
<dbReference type="Proteomes" id="UP000460257">
    <property type="component" value="Unassembled WGS sequence"/>
</dbReference>
<dbReference type="CDD" id="cd00090">
    <property type="entry name" value="HTH_ARSR"/>
    <property type="match status" value="1"/>
</dbReference>
<dbReference type="InterPro" id="IPR036388">
    <property type="entry name" value="WH-like_DNA-bd_sf"/>
</dbReference>
<dbReference type="InterPro" id="IPR038475">
    <property type="entry name" value="RecG_C_sf"/>
</dbReference>
<dbReference type="InterPro" id="IPR036390">
    <property type="entry name" value="WH_DNA-bd_sf"/>
</dbReference>
<dbReference type="Gene3D" id="3.30.950.30">
    <property type="entry name" value="Schlafen, AAA domain"/>
    <property type="match status" value="1"/>
</dbReference>